<name>B9SR80_RICCO</name>
<dbReference type="EMBL" id="EQ974095">
    <property type="protein sequence ID" value="EEF33868.1"/>
    <property type="molecule type" value="Genomic_DNA"/>
</dbReference>
<protein>
    <submittedName>
        <fullName evidence="2">Uncharacterized protein</fullName>
    </submittedName>
</protein>
<dbReference type="AlphaFoldDB" id="B9SR80"/>
<feature type="compositionally biased region" description="Polar residues" evidence="1">
    <location>
        <begin position="33"/>
        <end position="51"/>
    </location>
</feature>
<reference evidence="3" key="1">
    <citation type="journal article" date="2010" name="Nat. Biotechnol.">
        <title>Draft genome sequence of the oilseed species Ricinus communis.</title>
        <authorList>
            <person name="Chan A.P."/>
            <person name="Crabtree J."/>
            <person name="Zhao Q."/>
            <person name="Lorenzi H."/>
            <person name="Orvis J."/>
            <person name="Puiu D."/>
            <person name="Melake-Berhan A."/>
            <person name="Jones K.M."/>
            <person name="Redman J."/>
            <person name="Chen G."/>
            <person name="Cahoon E.B."/>
            <person name="Gedil M."/>
            <person name="Stanke M."/>
            <person name="Haas B.J."/>
            <person name="Wortman J.R."/>
            <person name="Fraser-Liggett C.M."/>
            <person name="Ravel J."/>
            <person name="Rabinowicz P.D."/>
        </authorList>
    </citation>
    <scope>NUCLEOTIDE SEQUENCE [LARGE SCALE GENOMIC DNA]</scope>
    <source>
        <strain evidence="3">cv. Hale</strain>
    </source>
</reference>
<organism evidence="2 3">
    <name type="scientific">Ricinus communis</name>
    <name type="common">Castor bean</name>
    <dbReference type="NCBI Taxonomy" id="3988"/>
    <lineage>
        <taxon>Eukaryota</taxon>
        <taxon>Viridiplantae</taxon>
        <taxon>Streptophyta</taxon>
        <taxon>Embryophyta</taxon>
        <taxon>Tracheophyta</taxon>
        <taxon>Spermatophyta</taxon>
        <taxon>Magnoliopsida</taxon>
        <taxon>eudicotyledons</taxon>
        <taxon>Gunneridae</taxon>
        <taxon>Pentapetalae</taxon>
        <taxon>rosids</taxon>
        <taxon>fabids</taxon>
        <taxon>Malpighiales</taxon>
        <taxon>Euphorbiaceae</taxon>
        <taxon>Acalyphoideae</taxon>
        <taxon>Acalypheae</taxon>
        <taxon>Ricinus</taxon>
    </lineage>
</organism>
<dbReference type="Proteomes" id="UP000008311">
    <property type="component" value="Unassembled WGS sequence"/>
</dbReference>
<evidence type="ECO:0000313" key="3">
    <source>
        <dbReference type="Proteomes" id="UP000008311"/>
    </source>
</evidence>
<feature type="region of interest" description="Disordered" evidence="1">
    <location>
        <begin position="17"/>
        <end position="52"/>
    </location>
</feature>
<proteinExistence type="predicted"/>
<keyword evidence="3" id="KW-1185">Reference proteome</keyword>
<accession>B9SR80</accession>
<evidence type="ECO:0000256" key="1">
    <source>
        <dbReference type="SAM" id="MobiDB-lite"/>
    </source>
</evidence>
<gene>
    <name evidence="2" type="ORF">RCOM_0111720</name>
</gene>
<evidence type="ECO:0000313" key="2">
    <source>
        <dbReference type="EMBL" id="EEF33868.1"/>
    </source>
</evidence>
<sequence length="81" mass="9167">MLQPKLILHVHVSSREAWPQTNSNDPDGIREATVQSQQRSGHPVQECNSNRMKGYLGSNLDCKNPSLEFTLGRPDWQGNEH</sequence>
<dbReference type="InParanoid" id="B9SR80"/>